<name>A0A1R0F974_9HYPH</name>
<dbReference type="Pfam" id="PF00491">
    <property type="entry name" value="Arginase"/>
    <property type="match status" value="1"/>
</dbReference>
<dbReference type="Gene3D" id="3.40.800.10">
    <property type="entry name" value="Ureohydrolase domain"/>
    <property type="match status" value="1"/>
</dbReference>
<reference evidence="1 2" key="1">
    <citation type="submission" date="2016-12" db="EMBL/GenBank/DDBJ databases">
        <title>Comparative genomics of Bartonella apis.</title>
        <authorList>
            <person name="Engel P."/>
        </authorList>
    </citation>
    <scope>NUCLEOTIDE SEQUENCE [LARGE SCALE GENOMIC DNA]</scope>
    <source>
        <strain evidence="1 2">PEB0149</strain>
    </source>
</reference>
<dbReference type="Proteomes" id="UP000187344">
    <property type="component" value="Unassembled WGS sequence"/>
</dbReference>
<keyword evidence="2" id="KW-1185">Reference proteome</keyword>
<dbReference type="InterPro" id="IPR006035">
    <property type="entry name" value="Ureohydrolase"/>
</dbReference>
<proteinExistence type="predicted"/>
<sequence>MKNPVILDFDNSVGTFDSSINIDLSGWQDRIRYATTFANFRKLELELEKQMPETYGPVFLGSGDYHHVSQLLIKHCHKHIKKDSLTLIVIDNHPDNMRYPFGIHCGSWISHAASLPFVDHVHVVGITSGDIGVKHAVENRLKPLMSNKLTYWSTKVDVSWANVLGLKNAFQTFANVDDMMSAFISSIYKENLPVYLSIDKDALSPQFIHTNWDQGEMEPRHLTDLITNIGSRLEACDITGEVSNYTYHSFWKSLLSKLDGQTTVSNELVTKWQKEQHELNSKLIETLSAYL</sequence>
<dbReference type="SUPFAM" id="SSF52768">
    <property type="entry name" value="Arginase/deacetylase"/>
    <property type="match status" value="1"/>
</dbReference>
<comment type="caution">
    <text evidence="1">The sequence shown here is derived from an EMBL/GenBank/DDBJ whole genome shotgun (WGS) entry which is preliminary data.</text>
</comment>
<gene>
    <name evidence="1" type="ORF">PEB0149_009420</name>
</gene>
<organism evidence="1 2">
    <name type="scientific">Bartonella apis</name>
    <dbReference type="NCBI Taxonomy" id="1686310"/>
    <lineage>
        <taxon>Bacteria</taxon>
        <taxon>Pseudomonadati</taxon>
        <taxon>Pseudomonadota</taxon>
        <taxon>Alphaproteobacteria</taxon>
        <taxon>Hyphomicrobiales</taxon>
        <taxon>Bartonellaceae</taxon>
        <taxon>Bartonella</taxon>
    </lineage>
</organism>
<dbReference type="GO" id="GO:0016813">
    <property type="term" value="F:hydrolase activity, acting on carbon-nitrogen (but not peptide) bonds, in linear amidines"/>
    <property type="evidence" value="ECO:0007669"/>
    <property type="project" value="UniProtKB-ARBA"/>
</dbReference>
<accession>A0A1R0F974</accession>
<dbReference type="GO" id="GO:0046872">
    <property type="term" value="F:metal ion binding"/>
    <property type="evidence" value="ECO:0007669"/>
    <property type="project" value="InterPro"/>
</dbReference>
<dbReference type="RefSeq" id="WP_075870354.1">
    <property type="nucleotide sequence ID" value="NZ_CALYQA010000001.1"/>
</dbReference>
<dbReference type="AlphaFoldDB" id="A0A1R0F974"/>
<dbReference type="EMBL" id="LXYT01000002">
    <property type="protein sequence ID" value="OLY43515.1"/>
    <property type="molecule type" value="Genomic_DNA"/>
</dbReference>
<evidence type="ECO:0000313" key="2">
    <source>
        <dbReference type="Proteomes" id="UP000187344"/>
    </source>
</evidence>
<dbReference type="OrthoDB" id="8770139at2"/>
<evidence type="ECO:0000313" key="1">
    <source>
        <dbReference type="EMBL" id="OLY43515.1"/>
    </source>
</evidence>
<protein>
    <submittedName>
        <fullName evidence="1">Arginase family protein</fullName>
    </submittedName>
</protein>
<dbReference type="InterPro" id="IPR023696">
    <property type="entry name" value="Ureohydrolase_dom_sf"/>
</dbReference>